<evidence type="ECO:0000313" key="1">
    <source>
        <dbReference type="EMBL" id="KAJ4707287.1"/>
    </source>
</evidence>
<gene>
    <name evidence="1" type="ORF">OWV82_020831</name>
</gene>
<proteinExistence type="predicted"/>
<sequence>MCTNNERREMISSSKEADSSLKQEADRNDGKIIAKGSSSSSPSPWLRLKDPRIVRVSRAFGGKDRHSKVCTIRGLRDRRVRLSVPTAIQLYDLQDRLGLNQPSKVVDWLLNVAKDEIDELPPLPVPPGNFGLNHQEILFSNEVGSSHSKKEGFRIEGSNINWEDSEGLPRSNTWTSDALWRTKSKVGARETENEKENWTKGTEEKQDVNEGGHAAEVSSINFLPRTNDSSLPSLLNNATPFGSYYHLDPSNFPLSQLGSHGFTSQTEDLHNFNVVSLPSALSLSSGSQILVCPPGATQPLFPSHVEIDPRQMNHFQMLSSSSHNLFSNSLNPPLHSISQSMRPFHFSMTPRNFPSQSSSGSQPDREEFPSK</sequence>
<organism evidence="1 2">
    <name type="scientific">Melia azedarach</name>
    <name type="common">Chinaberry tree</name>
    <dbReference type="NCBI Taxonomy" id="155640"/>
    <lineage>
        <taxon>Eukaryota</taxon>
        <taxon>Viridiplantae</taxon>
        <taxon>Streptophyta</taxon>
        <taxon>Embryophyta</taxon>
        <taxon>Tracheophyta</taxon>
        <taxon>Spermatophyta</taxon>
        <taxon>Magnoliopsida</taxon>
        <taxon>eudicotyledons</taxon>
        <taxon>Gunneridae</taxon>
        <taxon>Pentapetalae</taxon>
        <taxon>rosids</taxon>
        <taxon>malvids</taxon>
        <taxon>Sapindales</taxon>
        <taxon>Meliaceae</taxon>
        <taxon>Melia</taxon>
    </lineage>
</organism>
<protein>
    <submittedName>
        <fullName evidence="1">Transcription factor</fullName>
    </submittedName>
</protein>
<evidence type="ECO:0000313" key="2">
    <source>
        <dbReference type="Proteomes" id="UP001164539"/>
    </source>
</evidence>
<name>A0ACC1X7H5_MELAZ</name>
<dbReference type="EMBL" id="CM051404">
    <property type="protein sequence ID" value="KAJ4707287.1"/>
    <property type="molecule type" value="Genomic_DNA"/>
</dbReference>
<dbReference type="Proteomes" id="UP001164539">
    <property type="component" value="Chromosome 11"/>
</dbReference>
<keyword evidence="2" id="KW-1185">Reference proteome</keyword>
<comment type="caution">
    <text evidence="1">The sequence shown here is derived from an EMBL/GenBank/DDBJ whole genome shotgun (WGS) entry which is preliminary data.</text>
</comment>
<accession>A0ACC1X7H5</accession>
<reference evidence="1 2" key="1">
    <citation type="journal article" date="2023" name="Science">
        <title>Complex scaffold remodeling in plant triterpene biosynthesis.</title>
        <authorList>
            <person name="De La Pena R."/>
            <person name="Hodgson H."/>
            <person name="Liu J.C."/>
            <person name="Stephenson M.J."/>
            <person name="Martin A.C."/>
            <person name="Owen C."/>
            <person name="Harkess A."/>
            <person name="Leebens-Mack J."/>
            <person name="Jimenez L.E."/>
            <person name="Osbourn A."/>
            <person name="Sattely E.S."/>
        </authorList>
    </citation>
    <scope>NUCLEOTIDE SEQUENCE [LARGE SCALE GENOMIC DNA]</scope>
    <source>
        <strain evidence="2">cv. JPN11</strain>
        <tissue evidence="1">Leaf</tissue>
    </source>
</reference>